<dbReference type="NCBIfam" id="NF045485">
    <property type="entry name" value="FPPsyn"/>
    <property type="match status" value="1"/>
</dbReference>
<evidence type="ECO:0000256" key="6">
    <source>
        <dbReference type="ARBA" id="ARBA00023229"/>
    </source>
</evidence>
<keyword evidence="6" id="KW-0414">Isoprene biosynthesis</keyword>
<sequence length="281" mass="30242">MTRALDTLLPIDEGPEGRLMDAVRYAALSGGKRVRPYLTLHTAALFNVDAKCALRVAAAVEMVHCYSLVHDDLPAMDDDDLRRGLPTCHIQYDEATAILAGDALLTRAFEVLSEDGTHQDANVRIELVKELAKASGPLGMVGGQMLDLVAHHHNLDVNEIARLQRMKTGGLINFACVSGAILGKASESALHKLHSYAHDLGLAFQIVDDLLDATADASAVGKRTGKDEEQGKATFVSLMGIENAQAQAGLLRDQAIEQLDVFGEAADPLRDMAHFVVNRVS</sequence>
<comment type="cofactor">
    <cofactor evidence="1">
        <name>Mg(2+)</name>
        <dbReference type="ChEBI" id="CHEBI:18420"/>
    </cofactor>
</comment>
<dbReference type="GO" id="GO:0005737">
    <property type="term" value="C:cytoplasm"/>
    <property type="evidence" value="ECO:0007669"/>
    <property type="project" value="UniProtKB-ARBA"/>
</dbReference>
<evidence type="ECO:0000313" key="9">
    <source>
        <dbReference type="Proteomes" id="UP000095347"/>
    </source>
</evidence>
<dbReference type="CDD" id="cd00685">
    <property type="entry name" value="Trans_IPPS_HT"/>
    <property type="match status" value="1"/>
</dbReference>
<evidence type="ECO:0000256" key="7">
    <source>
        <dbReference type="RuleBase" id="RU004466"/>
    </source>
</evidence>
<dbReference type="SFLD" id="SFLDG01017">
    <property type="entry name" value="Polyprenyl_Transferase_Like"/>
    <property type="match status" value="1"/>
</dbReference>
<proteinExistence type="inferred from homology"/>
<protein>
    <submittedName>
        <fullName evidence="8">Farnesyl-diphosphate synthase</fullName>
    </submittedName>
</protein>
<dbReference type="AlphaFoldDB" id="A0A1E5Q5H4"/>
<name>A0A1E5Q5H4_9PROT</name>
<dbReference type="GO" id="GO:0004659">
    <property type="term" value="F:prenyltransferase activity"/>
    <property type="evidence" value="ECO:0007669"/>
    <property type="project" value="InterPro"/>
</dbReference>
<dbReference type="Gene3D" id="1.10.600.10">
    <property type="entry name" value="Farnesyl Diphosphate Synthase"/>
    <property type="match status" value="1"/>
</dbReference>
<dbReference type="PANTHER" id="PTHR43281">
    <property type="entry name" value="FARNESYL DIPHOSPHATE SYNTHASE"/>
    <property type="match status" value="1"/>
</dbReference>
<evidence type="ECO:0000313" key="8">
    <source>
        <dbReference type="EMBL" id="OEJ65591.1"/>
    </source>
</evidence>
<dbReference type="GO" id="GO:0016114">
    <property type="term" value="P:terpenoid biosynthetic process"/>
    <property type="evidence" value="ECO:0007669"/>
    <property type="project" value="UniProtKB-ARBA"/>
</dbReference>
<dbReference type="InterPro" id="IPR000092">
    <property type="entry name" value="Polyprenyl_synt"/>
</dbReference>
<dbReference type="Proteomes" id="UP000095347">
    <property type="component" value="Unassembled WGS sequence"/>
</dbReference>
<evidence type="ECO:0000256" key="1">
    <source>
        <dbReference type="ARBA" id="ARBA00001946"/>
    </source>
</evidence>
<dbReference type="Pfam" id="PF00348">
    <property type="entry name" value="polyprenyl_synt"/>
    <property type="match status" value="1"/>
</dbReference>
<comment type="caution">
    <text evidence="8">The sequence shown here is derived from an EMBL/GenBank/DDBJ whole genome shotgun (WGS) entry which is preliminary data.</text>
</comment>
<evidence type="ECO:0000256" key="4">
    <source>
        <dbReference type="ARBA" id="ARBA00022723"/>
    </source>
</evidence>
<comment type="similarity">
    <text evidence="2 7">Belongs to the FPP/GGPP synthase family.</text>
</comment>
<dbReference type="EMBL" id="MCGG01000048">
    <property type="protein sequence ID" value="OEJ65591.1"/>
    <property type="molecule type" value="Genomic_DNA"/>
</dbReference>
<keyword evidence="5" id="KW-0460">Magnesium</keyword>
<dbReference type="STRING" id="28181.BEN30_13930"/>
<gene>
    <name evidence="8" type="ORF">BEN30_13930</name>
</gene>
<keyword evidence="3 7" id="KW-0808">Transferase</keyword>
<keyword evidence="4" id="KW-0479">Metal-binding</keyword>
<evidence type="ECO:0000256" key="5">
    <source>
        <dbReference type="ARBA" id="ARBA00022842"/>
    </source>
</evidence>
<reference evidence="9" key="1">
    <citation type="submission" date="2016-07" db="EMBL/GenBank/DDBJ databases">
        <authorList>
            <person name="Florea S."/>
            <person name="Webb J.S."/>
            <person name="Jaromczyk J."/>
            <person name="Schardl C.L."/>
        </authorList>
    </citation>
    <scope>NUCLEOTIDE SEQUENCE [LARGE SCALE GENOMIC DNA]</scope>
    <source>
        <strain evidence="9">MV-1</strain>
    </source>
</reference>
<evidence type="ECO:0000256" key="2">
    <source>
        <dbReference type="ARBA" id="ARBA00006706"/>
    </source>
</evidence>
<dbReference type="InterPro" id="IPR008949">
    <property type="entry name" value="Isoprenoid_synthase_dom_sf"/>
</dbReference>
<organism evidence="8 9">
    <name type="scientific">Magnetovibrio blakemorei</name>
    <dbReference type="NCBI Taxonomy" id="28181"/>
    <lineage>
        <taxon>Bacteria</taxon>
        <taxon>Pseudomonadati</taxon>
        <taxon>Pseudomonadota</taxon>
        <taxon>Alphaproteobacteria</taxon>
        <taxon>Rhodospirillales</taxon>
        <taxon>Magnetovibrionaceae</taxon>
        <taxon>Magnetovibrio</taxon>
    </lineage>
</organism>
<dbReference type="GO" id="GO:0046872">
    <property type="term" value="F:metal ion binding"/>
    <property type="evidence" value="ECO:0007669"/>
    <property type="project" value="UniProtKB-KW"/>
</dbReference>
<dbReference type="PROSITE" id="PS00444">
    <property type="entry name" value="POLYPRENYL_SYNTHASE_2"/>
    <property type="match status" value="1"/>
</dbReference>
<dbReference type="FunFam" id="1.10.600.10:FF:000001">
    <property type="entry name" value="Geranylgeranyl diphosphate synthase"/>
    <property type="match status" value="1"/>
</dbReference>
<accession>A0A1E5Q5H4</accession>
<dbReference type="InterPro" id="IPR033749">
    <property type="entry name" value="Polyprenyl_synt_CS"/>
</dbReference>
<dbReference type="InterPro" id="IPR053378">
    <property type="entry name" value="Prenyl_diphosphate_synthase"/>
</dbReference>
<dbReference type="PROSITE" id="PS00723">
    <property type="entry name" value="POLYPRENYL_SYNTHASE_1"/>
    <property type="match status" value="1"/>
</dbReference>
<dbReference type="SFLD" id="SFLDS00005">
    <property type="entry name" value="Isoprenoid_Synthase_Type_I"/>
    <property type="match status" value="1"/>
</dbReference>
<keyword evidence="9" id="KW-1185">Reference proteome</keyword>
<dbReference type="SUPFAM" id="SSF48576">
    <property type="entry name" value="Terpenoid synthases"/>
    <property type="match status" value="1"/>
</dbReference>
<evidence type="ECO:0000256" key="3">
    <source>
        <dbReference type="ARBA" id="ARBA00022679"/>
    </source>
</evidence>
<dbReference type="PANTHER" id="PTHR43281:SF1">
    <property type="entry name" value="FARNESYL DIPHOSPHATE SYNTHASE"/>
    <property type="match status" value="1"/>
</dbReference>